<dbReference type="Proteomes" id="UP000031668">
    <property type="component" value="Unassembled WGS sequence"/>
</dbReference>
<dbReference type="UniPathway" id="UPA00143"/>
<keyword evidence="3" id="KW-1185">Reference proteome</keyword>
<dbReference type="Pfam" id="PF18995">
    <property type="entry name" value="PRT6_C"/>
    <property type="match status" value="1"/>
</dbReference>
<dbReference type="InterPro" id="IPR044046">
    <property type="entry name" value="E3_ligase_UBR-like_C"/>
</dbReference>
<feature type="domain" description="E3 ubiquitin-protein ligase UBR-like C-terminal" evidence="1">
    <location>
        <begin position="481"/>
        <end position="827"/>
    </location>
</feature>
<dbReference type="AlphaFoldDB" id="A0A0C2N518"/>
<protein>
    <recommendedName>
        <fullName evidence="1">E3 ubiquitin-protein ligase UBR-like C-terminal domain-containing protein</fullName>
    </recommendedName>
</protein>
<comment type="caution">
    <text evidence="2">The sequence shown here is derived from an EMBL/GenBank/DDBJ whole genome shotgun (WGS) entry which is preliminary data.</text>
</comment>
<sequence length="842" mass="97004">MGKCTFELADIPNFSIEYQGICDFLFSDAMAGIISFWVGNNFTYYHQEPASINNLRVSLMCLALISRVSKNGEIIRLCEQNIANIFENRRYNLARDVIEFLTKIMDNIVDPLVKSLINYIIQPKKGQMECSFLESTPKRKRSYSKLDSILKTLDESGIPHCVDDELRTDSVSLISTDASRLLMFCVICGTQEQTYQKSFNIFFHSTPYICLALIRWSRTVKYCGTVLINDLPNKNLTPISSQNVTENLEEFQSLSQKLAFSGCSHFIHNKCSCLFHEKLNQKVDYLSFGSIFECVLCKNKYNFCIPVNFPVFKIIEQPSRLLLIVQLIEVLIDLKEWKSSHTDQLDINHTSNSNSNLDELVQSFLNSPTDQNNFYLKCCTFLYPMKENKSDFTAKNFCSIIISRGVSALVAYITKLEKQYRNQFPFFPDTKNRHFKVNTQFARFCFYTCGLAPALKACNLPKKDISDLLSPIYFQRLDSLMTIVKILKSDSNVENKSYLLNDKDPFEEFVFSFISLTALIGLNTSFTVKLQEPFKKSLIKLFYFLVLLNVFSAFQSLDHDKMVHTDIPFNGHDVEFLSTFFNTVTLSAPLKENNKIFLYDLYIQIVLPFLRKVSILFFQIFYTKSPLTSPAFLKNQSMHNPYNELKLLLNHFLISSNPAVDQSPYEHGIKELFEKIRSQPSEIHKLMTVERHMKNKILVPLPTHYNDLKENLNFKCSICNCVTKTMCKCLICGLNIPIENSCSCISINPVPPPKLLKEQIVNHSLSCDGTYGIYLKVESPRVIITEWYEARTVEFSLYRGSCGESMYSTQENLTLSEQKYNQLESIYQNDELGSLHYQSTKL</sequence>
<dbReference type="GO" id="GO:0016567">
    <property type="term" value="P:protein ubiquitination"/>
    <property type="evidence" value="ECO:0007669"/>
    <property type="project" value="UniProtKB-UniPathway"/>
</dbReference>
<evidence type="ECO:0000313" key="3">
    <source>
        <dbReference type="Proteomes" id="UP000031668"/>
    </source>
</evidence>
<gene>
    <name evidence="2" type="ORF">RF11_12574</name>
</gene>
<reference evidence="2 3" key="1">
    <citation type="journal article" date="2014" name="Genome Biol. Evol.">
        <title>The genome of the myxosporean Thelohanellus kitauei shows adaptations to nutrient acquisition within its fish host.</title>
        <authorList>
            <person name="Yang Y."/>
            <person name="Xiong J."/>
            <person name="Zhou Z."/>
            <person name="Huo F."/>
            <person name="Miao W."/>
            <person name="Ran C."/>
            <person name="Liu Y."/>
            <person name="Zhang J."/>
            <person name="Feng J."/>
            <person name="Wang M."/>
            <person name="Wang M."/>
            <person name="Wang L."/>
            <person name="Yao B."/>
        </authorList>
    </citation>
    <scope>NUCLEOTIDE SEQUENCE [LARGE SCALE GENOMIC DNA]</scope>
    <source>
        <strain evidence="2">Wuqing</strain>
    </source>
</reference>
<name>A0A0C2N518_THEKT</name>
<proteinExistence type="predicted"/>
<organism evidence="2 3">
    <name type="scientific">Thelohanellus kitauei</name>
    <name type="common">Myxosporean</name>
    <dbReference type="NCBI Taxonomy" id="669202"/>
    <lineage>
        <taxon>Eukaryota</taxon>
        <taxon>Metazoa</taxon>
        <taxon>Cnidaria</taxon>
        <taxon>Myxozoa</taxon>
        <taxon>Myxosporea</taxon>
        <taxon>Bivalvulida</taxon>
        <taxon>Platysporina</taxon>
        <taxon>Myxobolidae</taxon>
        <taxon>Thelohanellus</taxon>
    </lineage>
</organism>
<evidence type="ECO:0000313" key="2">
    <source>
        <dbReference type="EMBL" id="KII74721.1"/>
    </source>
</evidence>
<accession>A0A0C2N518</accession>
<dbReference type="EMBL" id="JWZT01000301">
    <property type="protein sequence ID" value="KII74721.1"/>
    <property type="molecule type" value="Genomic_DNA"/>
</dbReference>
<evidence type="ECO:0000259" key="1">
    <source>
        <dbReference type="Pfam" id="PF18995"/>
    </source>
</evidence>